<protein>
    <submittedName>
        <fullName evidence="1">Uncharacterized protein</fullName>
    </submittedName>
</protein>
<reference evidence="1" key="1">
    <citation type="submission" date="2018-06" db="EMBL/GenBank/DDBJ databases">
        <authorList>
            <person name="Zhirakovskaya E."/>
        </authorList>
    </citation>
    <scope>NUCLEOTIDE SEQUENCE</scope>
</reference>
<gene>
    <name evidence="1" type="ORF">MNBD_DELTA03-1034</name>
</gene>
<proteinExistence type="predicted"/>
<name>A0A3B0V761_9ZZZZ</name>
<accession>A0A3B0V761</accession>
<evidence type="ECO:0000313" key="1">
    <source>
        <dbReference type="EMBL" id="VAW33877.1"/>
    </source>
</evidence>
<dbReference type="EMBL" id="UOEX01000068">
    <property type="protein sequence ID" value="VAW33877.1"/>
    <property type="molecule type" value="Genomic_DNA"/>
</dbReference>
<dbReference type="AlphaFoldDB" id="A0A3B0V761"/>
<sequence length="90" mass="10394">MTCAIENIEGAQYQIRQTAMNHVIVSLVQMMIPFFEKWCWKGPAEVDIQGIINQLLPDAEVKIYKVKKIYREKSGEFKVFKSMLVNRGTA</sequence>
<organism evidence="1">
    <name type="scientific">hydrothermal vent metagenome</name>
    <dbReference type="NCBI Taxonomy" id="652676"/>
    <lineage>
        <taxon>unclassified sequences</taxon>
        <taxon>metagenomes</taxon>
        <taxon>ecological metagenomes</taxon>
    </lineage>
</organism>